<feature type="transmembrane region" description="Helical" evidence="1">
    <location>
        <begin position="148"/>
        <end position="165"/>
    </location>
</feature>
<dbReference type="RefSeq" id="XP_067544781.1">
    <property type="nucleotide sequence ID" value="XM_067689604.1"/>
</dbReference>
<dbReference type="Proteomes" id="UP000185944">
    <property type="component" value="Unassembled WGS sequence"/>
</dbReference>
<keyword evidence="3" id="KW-1185">Reference proteome</keyword>
<keyword evidence="1" id="KW-1133">Transmembrane helix</keyword>
<dbReference type="AlphaFoldDB" id="A0A177EG82"/>
<sequence>MSSLAEIYGELYRTRPGIEAAAVSVVVAGFFCYVTYVLVLVYILPSLDRMLNGTNYSSEWTKGFVLSVCLGTPSVYSSVYDHPYSVLLVRDVILMGCFFLVSVVAGVVVLLNRRKGRLYMGIFDFCSFFMISSLSFLFWAYTKKHLKMCGGAMLAGYFLYAIHVYRNRMVGHSFDLVSPESKRHGGARKVLDWVVVFYEGEASPVSKGVQAVSPVLISFFYYLTFFPFWAGEAIVVGFVGLAVSGLLWLSTKKHRKVRDGYTMLSSVFLAKIFVHHTFSILTGMWSDSSHFVAAAAFLTVEKTYLLLVAAVFATRADRYMFAMLLTFSGFIYSFFFNFGSLLVLKDLSSLPTSLLSDYSMILIITSVVVIVANAELRSGLLEKEVGGILLLQSTIFLLLCKFKPKIG</sequence>
<gene>
    <name evidence="2" type="ORF">NEDG_02186</name>
</gene>
<proteinExistence type="predicted"/>
<feature type="transmembrane region" description="Helical" evidence="1">
    <location>
        <begin position="118"/>
        <end position="141"/>
    </location>
</feature>
<evidence type="ECO:0000313" key="3">
    <source>
        <dbReference type="Proteomes" id="UP000185944"/>
    </source>
</evidence>
<dbReference type="VEuPathDB" id="MicrosporidiaDB:NEDG_02186"/>
<feature type="transmembrane region" description="Helical" evidence="1">
    <location>
        <begin position="291"/>
        <end position="312"/>
    </location>
</feature>
<feature type="transmembrane region" description="Helical" evidence="1">
    <location>
        <begin position="261"/>
        <end position="285"/>
    </location>
</feature>
<feature type="transmembrane region" description="Helical" evidence="1">
    <location>
        <begin position="21"/>
        <end position="43"/>
    </location>
</feature>
<dbReference type="EMBL" id="LTDL01000023">
    <property type="protein sequence ID" value="OAG30957.1"/>
    <property type="molecule type" value="Genomic_DNA"/>
</dbReference>
<keyword evidence="1" id="KW-0472">Membrane</keyword>
<feature type="transmembrane region" description="Helical" evidence="1">
    <location>
        <begin position="63"/>
        <end position="80"/>
    </location>
</feature>
<feature type="transmembrane region" description="Helical" evidence="1">
    <location>
        <begin position="219"/>
        <end position="249"/>
    </location>
</feature>
<feature type="transmembrane region" description="Helical" evidence="1">
    <location>
        <begin position="358"/>
        <end position="376"/>
    </location>
</feature>
<name>A0A177EG82_9MICR</name>
<accession>A0A177EG82</accession>
<feature type="transmembrane region" description="Helical" evidence="1">
    <location>
        <begin position="92"/>
        <end position="112"/>
    </location>
</feature>
<dbReference type="GeneID" id="93648536"/>
<keyword evidence="1" id="KW-0812">Transmembrane</keyword>
<evidence type="ECO:0000313" key="2">
    <source>
        <dbReference type="EMBL" id="OAG30957.1"/>
    </source>
</evidence>
<comment type="caution">
    <text evidence="2">The sequence shown here is derived from an EMBL/GenBank/DDBJ whole genome shotgun (WGS) entry which is preliminary data.</text>
</comment>
<feature type="transmembrane region" description="Helical" evidence="1">
    <location>
        <begin position="319"/>
        <end position="338"/>
    </location>
</feature>
<organism evidence="2 3">
    <name type="scientific">Nematocida displodere</name>
    <dbReference type="NCBI Taxonomy" id="1805483"/>
    <lineage>
        <taxon>Eukaryota</taxon>
        <taxon>Fungi</taxon>
        <taxon>Fungi incertae sedis</taxon>
        <taxon>Microsporidia</taxon>
        <taxon>Nematocida</taxon>
    </lineage>
</organism>
<reference evidence="2 3" key="1">
    <citation type="submission" date="2016-02" db="EMBL/GenBank/DDBJ databases">
        <title>Discovery of a natural microsporidian pathogen with a broad tissue tropism in Caenorhabditis elegans.</title>
        <authorList>
            <person name="Luallen R.J."/>
            <person name="Reinke A.W."/>
            <person name="Tong L."/>
            <person name="Botts M.R."/>
            <person name="Felix M.-A."/>
            <person name="Troemel E.R."/>
        </authorList>
    </citation>
    <scope>NUCLEOTIDE SEQUENCE [LARGE SCALE GENOMIC DNA]</scope>
    <source>
        <strain evidence="2 3">JUm2807</strain>
    </source>
</reference>
<protein>
    <submittedName>
        <fullName evidence="2">Uncharacterized protein</fullName>
    </submittedName>
</protein>
<evidence type="ECO:0000256" key="1">
    <source>
        <dbReference type="SAM" id="Phobius"/>
    </source>
</evidence>